<organism evidence="2 3">
    <name type="scientific">Nannochloropsis salina CCMP1776</name>
    <dbReference type="NCBI Taxonomy" id="1027361"/>
    <lineage>
        <taxon>Eukaryota</taxon>
        <taxon>Sar</taxon>
        <taxon>Stramenopiles</taxon>
        <taxon>Ochrophyta</taxon>
        <taxon>Eustigmatophyceae</taxon>
        <taxon>Eustigmatales</taxon>
        <taxon>Monodopsidaceae</taxon>
        <taxon>Microchloropsis</taxon>
        <taxon>Microchloropsis salina</taxon>
    </lineage>
</organism>
<feature type="compositionally biased region" description="Polar residues" evidence="1">
    <location>
        <begin position="41"/>
        <end position="72"/>
    </location>
</feature>
<dbReference type="EMBL" id="SDOX01000011">
    <property type="protein sequence ID" value="TFJ85733.1"/>
    <property type="molecule type" value="Genomic_DNA"/>
</dbReference>
<feature type="region of interest" description="Disordered" evidence="1">
    <location>
        <begin position="28"/>
        <end position="72"/>
    </location>
</feature>
<proteinExistence type="predicted"/>
<evidence type="ECO:0000313" key="3">
    <source>
        <dbReference type="Proteomes" id="UP000355283"/>
    </source>
</evidence>
<keyword evidence="3" id="KW-1185">Reference proteome</keyword>
<name>A0A4D9D6T7_9STRA</name>
<gene>
    <name evidence="2" type="ORF">NSK_003237</name>
</gene>
<reference evidence="2 3" key="1">
    <citation type="submission" date="2019-01" db="EMBL/GenBank/DDBJ databases">
        <title>Nuclear Genome Assembly of the Microalgal Biofuel strain Nannochloropsis salina CCMP1776.</title>
        <authorList>
            <person name="Hovde B."/>
        </authorList>
    </citation>
    <scope>NUCLEOTIDE SEQUENCE [LARGE SCALE GENOMIC DNA]</scope>
    <source>
        <strain evidence="2 3">CCMP1776</strain>
    </source>
</reference>
<sequence>MSALTLGLWGSVTWFIREYRKALALSKKEGNSREMAAVSSPRRSTNKSGIFDTKNTAPTNGRLENSSSRYTD</sequence>
<accession>A0A4D9D6T7</accession>
<evidence type="ECO:0000313" key="2">
    <source>
        <dbReference type="EMBL" id="TFJ85733.1"/>
    </source>
</evidence>
<evidence type="ECO:0000256" key="1">
    <source>
        <dbReference type="SAM" id="MobiDB-lite"/>
    </source>
</evidence>
<dbReference type="Proteomes" id="UP000355283">
    <property type="component" value="Unassembled WGS sequence"/>
</dbReference>
<dbReference type="AlphaFoldDB" id="A0A4D9D6T7"/>
<dbReference type="OrthoDB" id="10431789at2759"/>
<protein>
    <submittedName>
        <fullName evidence="2">Uncharacterized protein</fullName>
    </submittedName>
</protein>
<comment type="caution">
    <text evidence="2">The sequence shown here is derived from an EMBL/GenBank/DDBJ whole genome shotgun (WGS) entry which is preliminary data.</text>
</comment>